<keyword evidence="3" id="KW-1185">Reference proteome</keyword>
<protein>
    <submittedName>
        <fullName evidence="2">Uncharacterized protein</fullName>
    </submittedName>
</protein>
<dbReference type="Proteomes" id="UP001066276">
    <property type="component" value="Chromosome 6"/>
</dbReference>
<proteinExistence type="predicted"/>
<name>A0AAV7QZ17_PLEWA</name>
<evidence type="ECO:0000313" key="3">
    <source>
        <dbReference type="Proteomes" id="UP001066276"/>
    </source>
</evidence>
<feature type="compositionally biased region" description="Basic and acidic residues" evidence="1">
    <location>
        <begin position="168"/>
        <end position="180"/>
    </location>
</feature>
<gene>
    <name evidence="2" type="ORF">NDU88_011396</name>
</gene>
<evidence type="ECO:0000256" key="1">
    <source>
        <dbReference type="SAM" id="MobiDB-lite"/>
    </source>
</evidence>
<reference evidence="2" key="1">
    <citation type="journal article" date="2022" name="bioRxiv">
        <title>Sequencing and chromosome-scale assembly of the giantPleurodeles waltlgenome.</title>
        <authorList>
            <person name="Brown T."/>
            <person name="Elewa A."/>
            <person name="Iarovenko S."/>
            <person name="Subramanian E."/>
            <person name="Araus A.J."/>
            <person name="Petzold A."/>
            <person name="Susuki M."/>
            <person name="Suzuki K.-i.T."/>
            <person name="Hayashi T."/>
            <person name="Toyoda A."/>
            <person name="Oliveira C."/>
            <person name="Osipova E."/>
            <person name="Leigh N.D."/>
            <person name="Simon A."/>
            <person name="Yun M.H."/>
        </authorList>
    </citation>
    <scope>NUCLEOTIDE SEQUENCE</scope>
    <source>
        <strain evidence="2">20211129_DDA</strain>
        <tissue evidence="2">Liver</tissue>
    </source>
</reference>
<dbReference type="EMBL" id="JANPWB010000010">
    <property type="protein sequence ID" value="KAJ1145104.1"/>
    <property type="molecule type" value="Genomic_DNA"/>
</dbReference>
<sequence length="193" mass="20637">MCRERGYIMKIGTNSRPCSVHCDVGLLMCIVHFHLPNRTTHLHHLNMNVFNRGSGLRHDDSSHQCTPPRLLPFPPTTHACDLSTWCKKIPAELPLLGISSPGFDRYPCGADDRAKSKAVRSLGPRAAVVVSKGGGGPTAPHSSAAPRPAPPRQTLAHVRPDSRRHRPPRADGKSGAESKDQSGAGPGTGEGGE</sequence>
<evidence type="ECO:0000313" key="2">
    <source>
        <dbReference type="EMBL" id="KAJ1145104.1"/>
    </source>
</evidence>
<feature type="compositionally biased region" description="Gly residues" evidence="1">
    <location>
        <begin position="184"/>
        <end position="193"/>
    </location>
</feature>
<feature type="region of interest" description="Disordered" evidence="1">
    <location>
        <begin position="128"/>
        <end position="193"/>
    </location>
</feature>
<dbReference type="AlphaFoldDB" id="A0AAV7QZ17"/>
<accession>A0AAV7QZ17</accession>
<organism evidence="2 3">
    <name type="scientific">Pleurodeles waltl</name>
    <name type="common">Iberian ribbed newt</name>
    <dbReference type="NCBI Taxonomy" id="8319"/>
    <lineage>
        <taxon>Eukaryota</taxon>
        <taxon>Metazoa</taxon>
        <taxon>Chordata</taxon>
        <taxon>Craniata</taxon>
        <taxon>Vertebrata</taxon>
        <taxon>Euteleostomi</taxon>
        <taxon>Amphibia</taxon>
        <taxon>Batrachia</taxon>
        <taxon>Caudata</taxon>
        <taxon>Salamandroidea</taxon>
        <taxon>Salamandridae</taxon>
        <taxon>Pleurodelinae</taxon>
        <taxon>Pleurodeles</taxon>
    </lineage>
</organism>
<comment type="caution">
    <text evidence="2">The sequence shown here is derived from an EMBL/GenBank/DDBJ whole genome shotgun (WGS) entry which is preliminary data.</text>
</comment>